<evidence type="ECO:0008006" key="5">
    <source>
        <dbReference type="Google" id="ProtNLM"/>
    </source>
</evidence>
<feature type="transmembrane region" description="Helical" evidence="2">
    <location>
        <begin position="91"/>
        <end position="111"/>
    </location>
</feature>
<feature type="coiled-coil region" evidence="1">
    <location>
        <begin position="481"/>
        <end position="539"/>
    </location>
</feature>
<feature type="transmembrane region" description="Helical" evidence="2">
    <location>
        <begin position="789"/>
        <end position="806"/>
    </location>
</feature>
<evidence type="ECO:0000256" key="2">
    <source>
        <dbReference type="SAM" id="Phobius"/>
    </source>
</evidence>
<keyword evidence="4" id="KW-1185">Reference proteome</keyword>
<feature type="transmembrane region" description="Helical" evidence="2">
    <location>
        <begin position="161"/>
        <end position="184"/>
    </location>
</feature>
<feature type="transmembrane region" description="Helical" evidence="2">
    <location>
        <begin position="685"/>
        <end position="705"/>
    </location>
</feature>
<feature type="transmembrane region" description="Helical" evidence="2">
    <location>
        <begin position="253"/>
        <end position="273"/>
    </location>
</feature>
<keyword evidence="2" id="KW-0812">Transmembrane</keyword>
<keyword evidence="2" id="KW-0472">Membrane</keyword>
<name>A0ABT6F979_9BACT</name>
<accession>A0ABT6F979</accession>
<comment type="caution">
    <text evidence="3">The sequence shown here is derived from an EMBL/GenBank/DDBJ whole genome shotgun (WGS) entry which is preliminary data.</text>
</comment>
<protein>
    <recommendedName>
        <fullName evidence="5">ABC-2 family transporter protein</fullName>
    </recommendedName>
</protein>
<dbReference type="PANTHER" id="PTHR43471">
    <property type="entry name" value="ABC TRANSPORTER PERMEASE"/>
    <property type="match status" value="1"/>
</dbReference>
<feature type="transmembrane region" description="Helical" evidence="2">
    <location>
        <begin position="204"/>
        <end position="232"/>
    </location>
</feature>
<organism evidence="3 4">
    <name type="scientific">Paludisphaera mucosa</name>
    <dbReference type="NCBI Taxonomy" id="3030827"/>
    <lineage>
        <taxon>Bacteria</taxon>
        <taxon>Pseudomonadati</taxon>
        <taxon>Planctomycetota</taxon>
        <taxon>Planctomycetia</taxon>
        <taxon>Isosphaerales</taxon>
        <taxon>Isosphaeraceae</taxon>
        <taxon>Paludisphaera</taxon>
    </lineage>
</organism>
<gene>
    <name evidence="3" type="ORF">PZE19_10205</name>
</gene>
<keyword evidence="1" id="KW-0175">Coiled coil</keyword>
<feature type="transmembrane region" description="Helical" evidence="2">
    <location>
        <begin position="57"/>
        <end position="79"/>
    </location>
</feature>
<evidence type="ECO:0000313" key="4">
    <source>
        <dbReference type="Proteomes" id="UP001216907"/>
    </source>
</evidence>
<keyword evidence="2" id="KW-1133">Transmembrane helix</keyword>
<feature type="transmembrane region" description="Helical" evidence="2">
    <location>
        <begin position="131"/>
        <end position="149"/>
    </location>
</feature>
<dbReference type="PANTHER" id="PTHR43471:SF10">
    <property type="entry name" value="SLL1107 PROTEIN"/>
    <property type="match status" value="1"/>
</dbReference>
<dbReference type="EMBL" id="JARRAG010000002">
    <property type="protein sequence ID" value="MDG3004147.1"/>
    <property type="molecule type" value="Genomic_DNA"/>
</dbReference>
<feature type="transmembrane region" description="Helical" evidence="2">
    <location>
        <begin position="337"/>
        <end position="359"/>
    </location>
</feature>
<sequence>MSAFLSWPLLWAQAAAPAATPPPLPPPEISEGLRNALIWFFLAGEPSLSLAGLLGGLLTWVKAVGLLSLIGWVGYWVVTAIKERFVGVGKWYDFLGLAALLLIPATVFVQVMETEKWIRAFSAGPLPLTTLMAFTAAVFLGVWILVGVSRAIGRLGARVDYLVLVGLGLAFLLGLGVGLVMAQVQLLPQIIGSPTSRLTDGLVYGARLSITYMGFVVLARVASLLLGELASVRARRLYAIARVTLYESNRKMWAPWVVVIVFGMVLAFTHWFLQPPRAAEMGRLYVGTLTLLCSLLLTAMVTILAPISLPTDIQQQTIYTVVTKPVRRIEIIWGRMLGFMALVTVLVAVFGGVSLAYLWRTVKGQIDRTVAAAEKAEADGRTRDANQLREQAGQLASRMAARVPVKGSLSFLDSKGTPHAMGIDVGQEQSMKEPRSHIEGATAATAIWRFGVVPDPFSPPNRPILLDRRIDVAQFLPDGTVEAEQNKMLELQAQVAAAEQEKAQPNVAPAQAGRLDASIARLKADSDRAKAAYEALAARAEELDAGGKAEDAAALHAPPVTVEMTFNIYRTTKGEVGKPVFAEIEVNNSATGAKFANVFPIKEYYTNRLEVPAEQLVGSLGSLKIEVRCMSPTQYLGMAESDLYLLSSNGNFGRNYMKGLFGIWLQAMVLTAIGVFAGTFLSWPVALLTTIAFFIAGQLAFGFLIDFTRQAVLGGGPFESLIRLVTHDNQMSELAPTAGVVVAKSLDSLVMPLMSMLVYVVPNFQVLDVTNTVADGFAVDWRLMVSNTLLALAYALPFSIAGYFILKNREVAA</sequence>
<dbReference type="RefSeq" id="WP_277860509.1">
    <property type="nucleotide sequence ID" value="NZ_JARRAG010000002.1"/>
</dbReference>
<feature type="transmembrane region" description="Helical" evidence="2">
    <location>
        <begin position="285"/>
        <end position="307"/>
    </location>
</feature>
<dbReference type="Proteomes" id="UP001216907">
    <property type="component" value="Unassembled WGS sequence"/>
</dbReference>
<feature type="transmembrane region" description="Helical" evidence="2">
    <location>
        <begin position="656"/>
        <end position="678"/>
    </location>
</feature>
<proteinExistence type="predicted"/>
<evidence type="ECO:0000256" key="1">
    <source>
        <dbReference type="SAM" id="Coils"/>
    </source>
</evidence>
<evidence type="ECO:0000313" key="3">
    <source>
        <dbReference type="EMBL" id="MDG3004147.1"/>
    </source>
</evidence>
<reference evidence="3 4" key="1">
    <citation type="submission" date="2023-03" db="EMBL/GenBank/DDBJ databases">
        <title>Paludisphaera mucosa sp. nov. a novel planctomycete from northern fen.</title>
        <authorList>
            <person name="Ivanova A."/>
        </authorList>
    </citation>
    <scope>NUCLEOTIDE SEQUENCE [LARGE SCALE GENOMIC DNA]</scope>
    <source>
        <strain evidence="3 4">Pla2</strain>
    </source>
</reference>